<name>T0CT66_ALIAG</name>
<reference evidence="2" key="1">
    <citation type="journal article" date="2022" name="G3 (Bethesda)">
        <title>Unveiling the complete genome sequence of Alicyclobacillus acidoterrestris DSM 3922T, a taint-producing strain.</title>
        <authorList>
            <person name="Leonardo I.C."/>
            <person name="Barreto Crespo M.T."/>
            <person name="Gaspar F.B."/>
        </authorList>
    </citation>
    <scope>NUCLEOTIDE SEQUENCE [LARGE SCALE GENOMIC DNA]</scope>
    <source>
        <strain evidence="2">DSM 3922</strain>
    </source>
</reference>
<dbReference type="InterPro" id="IPR011528">
    <property type="entry name" value="NERD"/>
</dbReference>
<dbReference type="eggNOG" id="COG0551">
    <property type="taxonomic scope" value="Bacteria"/>
</dbReference>
<dbReference type="KEGG" id="aaco:K1I37_00570"/>
<dbReference type="AlphaFoldDB" id="T0CT66"/>
<dbReference type="STRING" id="1356854.N007_14780"/>
<gene>
    <name evidence="1" type="ORF">K1I37_00570</name>
</gene>
<dbReference type="EMBL" id="CP080467">
    <property type="protein sequence ID" value="UNO49096.1"/>
    <property type="molecule type" value="Genomic_DNA"/>
</dbReference>
<protein>
    <submittedName>
        <fullName evidence="1">NERD domain-containing protein</fullName>
    </submittedName>
</protein>
<dbReference type="Pfam" id="PF08378">
    <property type="entry name" value="NERD"/>
    <property type="match status" value="1"/>
</dbReference>
<organism evidence="1 2">
    <name type="scientific">Alicyclobacillus acidoterrestris (strain ATCC 49025 / DSM 3922 / CIP 106132 / NCIMB 13137 / GD3B)</name>
    <dbReference type="NCBI Taxonomy" id="1356854"/>
    <lineage>
        <taxon>Bacteria</taxon>
        <taxon>Bacillati</taxon>
        <taxon>Bacillota</taxon>
        <taxon>Bacilli</taxon>
        <taxon>Bacillales</taxon>
        <taxon>Alicyclobacillaceae</taxon>
        <taxon>Alicyclobacillus</taxon>
    </lineage>
</organism>
<accession>A0A9E6ZKG0</accession>
<accession>T0CT66</accession>
<dbReference type="Proteomes" id="UP000829401">
    <property type="component" value="Chromosome"/>
</dbReference>
<dbReference type="RefSeq" id="WP_021298099.1">
    <property type="nucleotide sequence ID" value="NZ_AURB01000172.1"/>
</dbReference>
<evidence type="ECO:0000313" key="1">
    <source>
        <dbReference type="EMBL" id="UNO49096.1"/>
    </source>
</evidence>
<evidence type="ECO:0000313" key="2">
    <source>
        <dbReference type="Proteomes" id="UP000829401"/>
    </source>
</evidence>
<sequence length="319" mass="37043">MLLKPVDDPSNRIRDLEQLLTCAEGDHKRIEEELRMVRAGVKGEEETSYLINFYYEKSNKMAVIHDLRLVIDGRVAQIDHLLIHRTLDVFVLETKHFHAGLKITENGEFLRWNRYKKAYEGMSSPLAQNERHIEVLKDAFHRIDMPKRFGIRMSPNFHSYVLVSPNTRIDRPKNFDTSHIIKAEALEQTIRQKYEKAGFMETIGSASRIVSAETMREIGLRLVSLHQPAEINYKAKFGIKTKNKVISKPVCRKCGADDLFIQYGRFGYYFKCNTCQGNTPIKIGCGHPGHKERIRKDKRNFYRECADCQTSQLYFVNPS</sequence>
<keyword evidence="2" id="KW-1185">Reference proteome</keyword>
<proteinExistence type="predicted"/>
<dbReference type="OrthoDB" id="9776650at2"/>
<dbReference type="PROSITE" id="PS50965">
    <property type="entry name" value="NERD"/>
    <property type="match status" value="1"/>
</dbReference>